<evidence type="ECO:0000259" key="11">
    <source>
        <dbReference type="Pfam" id="PF02875"/>
    </source>
</evidence>
<dbReference type="InterPro" id="IPR001645">
    <property type="entry name" value="Folylpolyglutamate_synth"/>
</dbReference>
<gene>
    <name evidence="13" type="ORF">WMO43_08745</name>
</gene>
<keyword evidence="5 10" id="KW-0547">Nucleotide-binding</keyword>
<organism evidence="13 14">
    <name type="scientific">Maccoyibacter intestinihominis</name>
    <dbReference type="NCBI Taxonomy" id="3133499"/>
    <lineage>
        <taxon>Bacteria</taxon>
        <taxon>Bacillati</taxon>
        <taxon>Bacillota</taxon>
        <taxon>Clostridia</taxon>
        <taxon>Lachnospirales</taxon>
        <taxon>Lachnospiraceae</taxon>
        <taxon>Maccoyibacter</taxon>
    </lineage>
</organism>
<dbReference type="InterPro" id="IPR036565">
    <property type="entry name" value="Mur-like_cat_sf"/>
</dbReference>
<evidence type="ECO:0000313" key="13">
    <source>
        <dbReference type="EMBL" id="MEQ2557955.1"/>
    </source>
</evidence>
<dbReference type="Gene3D" id="3.40.1190.10">
    <property type="entry name" value="Mur-like, catalytic domain"/>
    <property type="match status" value="1"/>
</dbReference>
<dbReference type="InterPro" id="IPR013221">
    <property type="entry name" value="Mur_ligase_cen"/>
</dbReference>
<sequence length="433" mass="49346">MKMTYEQAVSYLYEIPKFTKKNGLEHTKELLRRLDIREENFKIIHVAGSNGKGSVCRAISEVLTENQKSNGLFISPHLVRMEERFCINGKMCSVEEFLEAFHCVYEVVERMQKEGLAHPTFFEYLFGMGMWIFQKKRVEYLVLETGLGGRLDCTNVFTHPLLTIITSISLEHTEYLGDTIEKIAAEKAGIIKQGVPVLYDAGNEKADQVISTKASACQAKIYPVHRNSLKFPKFNGKYIDFYFQCDYDVDTKISIPFAAPYQMMNMTLAYQAMRMLEPETGIKKEEILKGIRNTRWQGRMQEVGENIYFDGAHNVAGIHAFLDSVALIRPQNPILLFSMVSDKDYEKAIQLLAERGQWEQVIVTTISDKRGIPAEDIARIFSHFGQQAVVIEDSRKAYEWALKGKKRGQALFCTGSLYFIGELLEITGGKNSD</sequence>
<evidence type="ECO:0000256" key="4">
    <source>
        <dbReference type="ARBA" id="ARBA00022723"/>
    </source>
</evidence>
<dbReference type="InterPro" id="IPR036615">
    <property type="entry name" value="Mur_ligase_C_dom_sf"/>
</dbReference>
<dbReference type="RefSeq" id="WP_353530940.1">
    <property type="nucleotide sequence ID" value="NZ_JBBMEX010000008.1"/>
</dbReference>
<accession>A0ABV1HE17</accession>
<keyword evidence="3 10" id="KW-0436">Ligase</keyword>
<comment type="caution">
    <text evidence="13">The sequence shown here is derived from an EMBL/GenBank/DDBJ whole genome shotgun (WGS) entry which is preliminary data.</text>
</comment>
<proteinExistence type="inferred from homology"/>
<dbReference type="Gene3D" id="3.90.190.20">
    <property type="entry name" value="Mur ligase, C-terminal domain"/>
    <property type="match status" value="1"/>
</dbReference>
<evidence type="ECO:0000256" key="10">
    <source>
        <dbReference type="PIRNR" id="PIRNR001563"/>
    </source>
</evidence>
<evidence type="ECO:0000256" key="6">
    <source>
        <dbReference type="ARBA" id="ARBA00022840"/>
    </source>
</evidence>
<dbReference type="GO" id="GO:0016874">
    <property type="term" value="F:ligase activity"/>
    <property type="evidence" value="ECO:0007669"/>
    <property type="project" value="UniProtKB-KW"/>
</dbReference>
<feature type="domain" description="Mur ligase central" evidence="12">
    <location>
        <begin position="134"/>
        <end position="270"/>
    </location>
</feature>
<dbReference type="EC" id="6.3.2.17" evidence="2"/>
<dbReference type="PIRSF" id="PIRSF001563">
    <property type="entry name" value="Folylpolyglu_synth"/>
    <property type="match status" value="1"/>
</dbReference>
<evidence type="ECO:0000256" key="8">
    <source>
        <dbReference type="ARBA" id="ARBA00030592"/>
    </source>
</evidence>
<dbReference type="Pfam" id="PF08245">
    <property type="entry name" value="Mur_ligase_M"/>
    <property type="match status" value="1"/>
</dbReference>
<dbReference type="InterPro" id="IPR004101">
    <property type="entry name" value="Mur_ligase_C"/>
</dbReference>
<keyword evidence="6 10" id="KW-0067">ATP-binding</keyword>
<dbReference type="Proteomes" id="UP001454489">
    <property type="component" value="Unassembled WGS sequence"/>
</dbReference>
<dbReference type="Pfam" id="PF02875">
    <property type="entry name" value="Mur_ligase_C"/>
    <property type="match status" value="1"/>
</dbReference>
<dbReference type="NCBIfam" id="TIGR01499">
    <property type="entry name" value="folC"/>
    <property type="match status" value="1"/>
</dbReference>
<evidence type="ECO:0000256" key="7">
    <source>
        <dbReference type="ARBA" id="ARBA00022842"/>
    </source>
</evidence>
<name>A0ABV1HE17_9FIRM</name>
<dbReference type="SUPFAM" id="SSF53623">
    <property type="entry name" value="MurD-like peptide ligases, catalytic domain"/>
    <property type="match status" value="1"/>
</dbReference>
<evidence type="ECO:0000256" key="9">
    <source>
        <dbReference type="ARBA" id="ARBA00047493"/>
    </source>
</evidence>
<dbReference type="PANTHER" id="PTHR11136:SF0">
    <property type="entry name" value="DIHYDROFOLATE SYNTHETASE-RELATED"/>
    <property type="match status" value="1"/>
</dbReference>
<evidence type="ECO:0000259" key="12">
    <source>
        <dbReference type="Pfam" id="PF08245"/>
    </source>
</evidence>
<evidence type="ECO:0000256" key="5">
    <source>
        <dbReference type="ARBA" id="ARBA00022741"/>
    </source>
</evidence>
<comment type="similarity">
    <text evidence="1 10">Belongs to the folylpolyglutamate synthase family.</text>
</comment>
<dbReference type="EMBL" id="JBBMEX010000008">
    <property type="protein sequence ID" value="MEQ2557955.1"/>
    <property type="molecule type" value="Genomic_DNA"/>
</dbReference>
<dbReference type="SUPFAM" id="SSF53244">
    <property type="entry name" value="MurD-like peptide ligases, peptide-binding domain"/>
    <property type="match status" value="1"/>
</dbReference>
<evidence type="ECO:0000256" key="3">
    <source>
        <dbReference type="ARBA" id="ARBA00022598"/>
    </source>
</evidence>
<keyword evidence="7" id="KW-0460">Magnesium</keyword>
<keyword evidence="4" id="KW-0479">Metal-binding</keyword>
<reference evidence="13 14" key="1">
    <citation type="submission" date="2024-03" db="EMBL/GenBank/DDBJ databases">
        <title>Human intestinal bacterial collection.</title>
        <authorList>
            <person name="Pauvert C."/>
            <person name="Hitch T.C.A."/>
            <person name="Clavel T."/>
        </authorList>
    </citation>
    <scope>NUCLEOTIDE SEQUENCE [LARGE SCALE GENOMIC DNA]</scope>
    <source>
        <strain evidence="13 14">CLA-AA-H185</strain>
    </source>
</reference>
<comment type="catalytic activity">
    <reaction evidence="9">
        <text>(6S)-5,6,7,8-tetrahydrofolyl-(gamma-L-Glu)(n) + L-glutamate + ATP = (6S)-5,6,7,8-tetrahydrofolyl-(gamma-L-Glu)(n+1) + ADP + phosphate + H(+)</text>
        <dbReference type="Rhea" id="RHEA:10580"/>
        <dbReference type="Rhea" id="RHEA-COMP:14738"/>
        <dbReference type="Rhea" id="RHEA-COMP:14740"/>
        <dbReference type="ChEBI" id="CHEBI:15378"/>
        <dbReference type="ChEBI" id="CHEBI:29985"/>
        <dbReference type="ChEBI" id="CHEBI:30616"/>
        <dbReference type="ChEBI" id="CHEBI:43474"/>
        <dbReference type="ChEBI" id="CHEBI:141005"/>
        <dbReference type="ChEBI" id="CHEBI:456216"/>
        <dbReference type="EC" id="6.3.2.17"/>
    </reaction>
</comment>
<protein>
    <recommendedName>
        <fullName evidence="2">tetrahydrofolate synthase</fullName>
        <ecNumber evidence="2">6.3.2.17</ecNumber>
    </recommendedName>
    <alternativeName>
        <fullName evidence="8">Tetrahydrofolylpolyglutamate synthase</fullName>
    </alternativeName>
</protein>
<evidence type="ECO:0000313" key="14">
    <source>
        <dbReference type="Proteomes" id="UP001454489"/>
    </source>
</evidence>
<keyword evidence="14" id="KW-1185">Reference proteome</keyword>
<evidence type="ECO:0000256" key="2">
    <source>
        <dbReference type="ARBA" id="ARBA00013025"/>
    </source>
</evidence>
<evidence type="ECO:0000256" key="1">
    <source>
        <dbReference type="ARBA" id="ARBA00008276"/>
    </source>
</evidence>
<feature type="domain" description="Mur ligase C-terminal" evidence="11">
    <location>
        <begin position="298"/>
        <end position="416"/>
    </location>
</feature>
<dbReference type="PANTHER" id="PTHR11136">
    <property type="entry name" value="FOLYLPOLYGLUTAMATE SYNTHASE-RELATED"/>
    <property type="match status" value="1"/>
</dbReference>